<dbReference type="UniPathway" id="UPA00219"/>
<feature type="binding site" evidence="2">
    <location>
        <position position="159"/>
    </location>
    <ligand>
        <name>substrate</name>
    </ligand>
</feature>
<comment type="catalytic activity">
    <reaction evidence="2">
        <text>L-glutamine + H2O = L-glutamate + NH4(+)</text>
        <dbReference type="Rhea" id="RHEA:15889"/>
        <dbReference type="ChEBI" id="CHEBI:15377"/>
        <dbReference type="ChEBI" id="CHEBI:28938"/>
        <dbReference type="ChEBI" id="CHEBI:29985"/>
        <dbReference type="ChEBI" id="CHEBI:58359"/>
        <dbReference type="EC" id="3.5.1.2"/>
    </reaction>
</comment>
<dbReference type="EC" id="6.3.5.13" evidence="2"/>
<dbReference type="CDD" id="cd01750">
    <property type="entry name" value="GATase1_CobQ"/>
    <property type="match status" value="1"/>
</dbReference>
<name>A0A087VVI6_9BIFI</name>
<gene>
    <name evidence="2" type="primary">gatD</name>
    <name evidence="5" type="ORF">BINDI_1275</name>
</gene>
<evidence type="ECO:0000256" key="2">
    <source>
        <dbReference type="HAMAP-Rule" id="MF_02213"/>
    </source>
</evidence>
<sequence>MSMEDTEVAQMGADESRSSESAGNGKGTSNMDHPPLHVLSLYHRDMNIYGDSGNILSVTRRAELYGFRPMIRYYNPGDPWPDQVDVILGGGGQDHGQERIIQDLQKKGSLLADLADRGTPMLMICGLYQLFGHYFETSDHERLEGIGILDVHTVARSDRMIGNLVEHSPDFGQVVGYENHSGLTYLGEGAQPLGTVDQEGRGNNGKDHTEGARRNKVIGTYMHGSLLPKNPAITDYLIGAAADGRYGEGSLDQMKQAMTEDAGQELARLDSLAEQASRIAVSRPR</sequence>
<dbReference type="GO" id="GO:0009236">
    <property type="term" value="P:cobalamin biosynthetic process"/>
    <property type="evidence" value="ECO:0007669"/>
    <property type="project" value="InterPro"/>
</dbReference>
<evidence type="ECO:0000313" key="6">
    <source>
        <dbReference type="Proteomes" id="UP000028569"/>
    </source>
</evidence>
<dbReference type="EMBL" id="CP006018">
    <property type="protein sequence ID" value="AIC92530.1"/>
    <property type="molecule type" value="Genomic_DNA"/>
</dbReference>
<dbReference type="HOGENOM" id="CLU_064047_0_0_11"/>
<comment type="similarity">
    <text evidence="2">Belongs to the CobB/CobQ family. GatD subfamily.</text>
</comment>
<dbReference type="AlphaFoldDB" id="A0A087VVI6"/>
<dbReference type="InterPro" id="IPR029062">
    <property type="entry name" value="Class_I_gatase-like"/>
</dbReference>
<feature type="active site" description="Nucleophile" evidence="2">
    <location>
        <position position="125"/>
    </location>
</feature>
<dbReference type="Pfam" id="PF07685">
    <property type="entry name" value="GATase_3"/>
    <property type="match status" value="1"/>
</dbReference>
<dbReference type="PANTHER" id="PTHR21343:SF9">
    <property type="entry name" value="LIPID II ISOGLUTAMINYL SYNTHASE (GLUTAMINE-HYDROLYZING) SUBUNIT GATD"/>
    <property type="match status" value="1"/>
</dbReference>
<dbReference type="InterPro" id="IPR043702">
    <property type="entry name" value="Lipid_II_synth_GatD"/>
</dbReference>
<dbReference type="GO" id="GO:0008360">
    <property type="term" value="P:regulation of cell shape"/>
    <property type="evidence" value="ECO:0007669"/>
    <property type="project" value="UniProtKB-KW"/>
</dbReference>
<evidence type="ECO:0000259" key="4">
    <source>
        <dbReference type="Pfam" id="PF07685"/>
    </source>
</evidence>
<comment type="pathway">
    <text evidence="2">Cell wall biogenesis; peptidoglycan biosynthesis.</text>
</comment>
<comment type="subunit">
    <text evidence="2">Forms a heterodimer with MurT.</text>
</comment>
<evidence type="ECO:0000256" key="3">
    <source>
        <dbReference type="SAM" id="MobiDB-lite"/>
    </source>
</evidence>
<dbReference type="EC" id="3.5.1.2" evidence="2"/>
<keyword evidence="1 2" id="KW-0315">Glutamine amidotransferase</keyword>
<feature type="compositionally biased region" description="Polar residues" evidence="3">
    <location>
        <begin position="19"/>
        <end position="31"/>
    </location>
</feature>
<reference evidence="5 6" key="1">
    <citation type="journal article" date="2014" name="Appl. Environ. Microbiol.">
        <title>Genomic encyclopedia of type strains of the genus Bifidobacterium.</title>
        <authorList>
            <person name="Milani C."/>
            <person name="Lugli G.A."/>
            <person name="Duranti S."/>
            <person name="Turroni F."/>
            <person name="Bottacini F."/>
            <person name="Mangifesta M."/>
            <person name="Sanchez B."/>
            <person name="Viappiani A."/>
            <person name="Mancabelli L."/>
            <person name="Taminiau B."/>
            <person name="Delcenserie V."/>
            <person name="Barrangou R."/>
            <person name="Margolles A."/>
            <person name="van Sinderen D."/>
            <person name="Ventura M."/>
        </authorList>
    </citation>
    <scope>NUCLEOTIDE SEQUENCE [LARGE SCALE GENOMIC DNA]</scope>
    <source>
        <strain evidence="5 6">LMG 11587</strain>
    </source>
</reference>
<keyword evidence="2" id="KW-0436">Ligase</keyword>
<dbReference type="Proteomes" id="UP000028569">
    <property type="component" value="Chromosome"/>
</dbReference>
<dbReference type="InterPro" id="IPR011698">
    <property type="entry name" value="GATase_3"/>
</dbReference>
<evidence type="ECO:0000256" key="1">
    <source>
        <dbReference type="ARBA" id="ARBA00022962"/>
    </source>
</evidence>
<keyword evidence="2" id="KW-0573">Peptidoglycan synthesis</keyword>
<comment type="function">
    <text evidence="2">The lipid II isoglutaminyl synthase complex catalyzes the formation of alpha-D-isoglutamine in the cell wall lipid II stem peptide. The GatD subunit catalyzes the hydrolysis of glutamine to glutamate and ammonia. The resulting ammonia molecule is channeled to the active site of MurT.</text>
</comment>
<dbReference type="PANTHER" id="PTHR21343">
    <property type="entry name" value="DETHIOBIOTIN SYNTHETASE"/>
    <property type="match status" value="1"/>
</dbReference>
<keyword evidence="2" id="KW-0378">Hydrolase</keyword>
<dbReference type="PROSITE" id="PS51274">
    <property type="entry name" value="GATASE_COBBQ"/>
    <property type="match status" value="1"/>
</dbReference>
<dbReference type="GO" id="GO:0009252">
    <property type="term" value="P:peptidoglycan biosynthetic process"/>
    <property type="evidence" value="ECO:0007669"/>
    <property type="project" value="UniProtKB-UniRule"/>
</dbReference>
<dbReference type="GO" id="GO:0071555">
    <property type="term" value="P:cell wall organization"/>
    <property type="evidence" value="ECO:0007669"/>
    <property type="project" value="UniProtKB-KW"/>
</dbReference>
<organism evidence="5 6">
    <name type="scientific">Bifidobacterium [indicum] DSM 20214 = LMG 11587</name>
    <dbReference type="NCBI Taxonomy" id="1341694"/>
    <lineage>
        <taxon>Bacteria</taxon>
        <taxon>Bacillati</taxon>
        <taxon>Actinomycetota</taxon>
        <taxon>Actinomycetes</taxon>
        <taxon>Bifidobacteriales</taxon>
        <taxon>Bifidobacteriaceae</taxon>
        <taxon>Bifidobacterium</taxon>
    </lineage>
</organism>
<feature type="domain" description="CobB/CobQ-like glutamine amidotransferase" evidence="4">
    <location>
        <begin position="40"/>
        <end position="230"/>
    </location>
</feature>
<dbReference type="GO" id="GO:0140282">
    <property type="term" value="F:carbon-nitrogen ligase activity on lipid II"/>
    <property type="evidence" value="ECO:0007669"/>
    <property type="project" value="UniProtKB-UniRule"/>
</dbReference>
<feature type="active site" evidence="2">
    <location>
        <position position="223"/>
    </location>
</feature>
<evidence type="ECO:0000313" key="5">
    <source>
        <dbReference type="EMBL" id="AIC92530.1"/>
    </source>
</evidence>
<dbReference type="HAMAP" id="MF_02213">
    <property type="entry name" value="Lipid_II_synth_GatD"/>
    <property type="match status" value="1"/>
</dbReference>
<dbReference type="GO" id="GO:0004359">
    <property type="term" value="F:glutaminase activity"/>
    <property type="evidence" value="ECO:0007669"/>
    <property type="project" value="UniProtKB-UniRule"/>
</dbReference>
<keyword evidence="2" id="KW-0961">Cell wall biogenesis/degradation</keyword>
<dbReference type="InterPro" id="IPR033949">
    <property type="entry name" value="CobQ_GATase1"/>
</dbReference>
<keyword evidence="2" id="KW-0133">Cell shape</keyword>
<keyword evidence="6" id="KW-1185">Reference proteome</keyword>
<accession>A0A087VVI6</accession>
<dbReference type="KEGG" id="bii:BINDI_1275"/>
<comment type="catalytic activity">
    <reaction evidence="2">
        <text>beta-D-GlcNAc-(1-&gt;4)-Mur2Ac(oyl-L-Ala-gamma-D-Glu-L-Lys-D-Ala-D-Ala)-di-trans,octa-cis-undecaprenyl diphosphate + L-glutamine + ATP + H2O = beta-D-GlcNAc-(1-&gt;4)-Mur2Ac(oyl-L-Ala-D-isoglutaminyl-L-Lys-D-Ala-D-Ala)-di-trans,octa-cis-undecaprenyl diphosphate + L-glutamate + ADP + phosphate + H(+)</text>
        <dbReference type="Rhea" id="RHEA:57928"/>
        <dbReference type="ChEBI" id="CHEBI:15377"/>
        <dbReference type="ChEBI" id="CHEBI:15378"/>
        <dbReference type="ChEBI" id="CHEBI:29985"/>
        <dbReference type="ChEBI" id="CHEBI:30616"/>
        <dbReference type="ChEBI" id="CHEBI:43474"/>
        <dbReference type="ChEBI" id="CHEBI:58359"/>
        <dbReference type="ChEBI" id="CHEBI:60033"/>
        <dbReference type="ChEBI" id="CHEBI:62233"/>
        <dbReference type="ChEBI" id="CHEBI:456216"/>
        <dbReference type="EC" id="6.3.5.13"/>
    </reaction>
</comment>
<proteinExistence type="inferred from homology"/>
<protein>
    <recommendedName>
        <fullName evidence="2">Lipid II isoglutaminyl synthase (glutamine-hydrolyzing) subunit GatD</fullName>
        <ecNumber evidence="2">6.3.5.13</ecNumber>
    </recommendedName>
    <alternativeName>
        <fullName evidence="2">Lipid II isoglutaminyl synthase glutaminase subunit</fullName>
        <ecNumber evidence="2">3.5.1.2</ecNumber>
    </alternativeName>
</protein>
<feature type="region of interest" description="Disordered" evidence="3">
    <location>
        <begin position="1"/>
        <end position="34"/>
    </location>
</feature>
<dbReference type="SUPFAM" id="SSF52317">
    <property type="entry name" value="Class I glutamine amidotransferase-like"/>
    <property type="match status" value="1"/>
</dbReference>